<name>A0A815HR88_9BILA</name>
<accession>A0A815HR88</accession>
<organism evidence="2 4">
    <name type="scientific">Rotaria sordida</name>
    <dbReference type="NCBI Taxonomy" id="392033"/>
    <lineage>
        <taxon>Eukaryota</taxon>
        <taxon>Metazoa</taxon>
        <taxon>Spiralia</taxon>
        <taxon>Gnathifera</taxon>
        <taxon>Rotifera</taxon>
        <taxon>Eurotatoria</taxon>
        <taxon>Bdelloidea</taxon>
        <taxon>Philodinida</taxon>
        <taxon>Philodinidae</taxon>
        <taxon>Rotaria</taxon>
    </lineage>
</organism>
<feature type="region of interest" description="Disordered" evidence="1">
    <location>
        <begin position="49"/>
        <end position="82"/>
    </location>
</feature>
<evidence type="ECO:0000313" key="3">
    <source>
        <dbReference type="EMBL" id="CAF3914328.1"/>
    </source>
</evidence>
<dbReference type="AlphaFoldDB" id="A0A815HR88"/>
<feature type="compositionally biased region" description="Low complexity" evidence="1">
    <location>
        <begin position="51"/>
        <end position="65"/>
    </location>
</feature>
<gene>
    <name evidence="3" type="ORF">JBS370_LOCUS21573</name>
    <name evidence="2" type="ORF">ZHD862_LOCUS30818</name>
</gene>
<comment type="caution">
    <text evidence="2">The sequence shown here is derived from an EMBL/GenBank/DDBJ whole genome shotgun (WGS) entry which is preliminary data.</text>
</comment>
<reference evidence="2" key="1">
    <citation type="submission" date="2021-02" db="EMBL/GenBank/DDBJ databases">
        <authorList>
            <person name="Nowell W R."/>
        </authorList>
    </citation>
    <scope>NUCLEOTIDE SEQUENCE</scope>
</reference>
<evidence type="ECO:0000313" key="4">
    <source>
        <dbReference type="Proteomes" id="UP000663864"/>
    </source>
</evidence>
<evidence type="ECO:0000256" key="1">
    <source>
        <dbReference type="SAM" id="MobiDB-lite"/>
    </source>
</evidence>
<feature type="compositionally biased region" description="Basic and acidic residues" evidence="1">
    <location>
        <begin position="66"/>
        <end position="82"/>
    </location>
</feature>
<protein>
    <submittedName>
        <fullName evidence="2">Uncharacterized protein</fullName>
    </submittedName>
</protein>
<dbReference type="EMBL" id="CAJOBD010002876">
    <property type="protein sequence ID" value="CAF3914328.1"/>
    <property type="molecule type" value="Genomic_DNA"/>
</dbReference>
<evidence type="ECO:0000313" key="2">
    <source>
        <dbReference type="EMBL" id="CAF1355932.1"/>
    </source>
</evidence>
<sequence>MLLKGFEQECDFKGADRAAPREGPVQFQCDEDPFGLSDFLKDVRYGSAGNSVLSTNRSSSSSFKRSSADYREERTSEKCCKK</sequence>
<dbReference type="Proteomes" id="UP000663836">
    <property type="component" value="Unassembled WGS sequence"/>
</dbReference>
<dbReference type="Proteomes" id="UP000663864">
    <property type="component" value="Unassembled WGS sequence"/>
</dbReference>
<proteinExistence type="predicted"/>
<dbReference type="EMBL" id="CAJNOT010002969">
    <property type="protein sequence ID" value="CAF1355932.1"/>
    <property type="molecule type" value="Genomic_DNA"/>
</dbReference>